<name>A0A1T4XNB6_9BACT</name>
<reference evidence="1 2" key="1">
    <citation type="submission" date="2017-02" db="EMBL/GenBank/DDBJ databases">
        <authorList>
            <person name="Peterson S.W."/>
        </authorList>
    </citation>
    <scope>NUCLEOTIDE SEQUENCE [LARGE SCALE GENOMIC DNA]</scope>
    <source>
        <strain evidence="1 2">DSM 16080</strain>
    </source>
</reference>
<evidence type="ECO:0000313" key="1">
    <source>
        <dbReference type="EMBL" id="SKA91017.1"/>
    </source>
</evidence>
<dbReference type="OrthoDB" id="5471202at2"/>
<accession>A0A1T4XNB6</accession>
<keyword evidence="2" id="KW-1185">Reference proteome</keyword>
<dbReference type="AlphaFoldDB" id="A0A1T4XNB6"/>
<dbReference type="Proteomes" id="UP000190027">
    <property type="component" value="Unassembled WGS sequence"/>
</dbReference>
<proteinExistence type="predicted"/>
<gene>
    <name evidence="1" type="ORF">SAMN02745704_02279</name>
</gene>
<protein>
    <submittedName>
        <fullName evidence="1">Uncharacterized protein</fullName>
    </submittedName>
</protein>
<evidence type="ECO:0000313" key="2">
    <source>
        <dbReference type="Proteomes" id="UP000190027"/>
    </source>
</evidence>
<dbReference type="RefSeq" id="WP_078717828.1">
    <property type="nucleotide sequence ID" value="NZ_FUYC01000013.1"/>
</dbReference>
<sequence>MSQDHVIEIFDAEGNSLGAIIDAEAWPAIKPILAREFGLFSDIKQEQRPEPVEDWENLLQYWDFPYPPDYDVHCEQCGERTENWSKDEPRRFRLSAASLSGLVTFTCANCQARIIKKHFKDEIVSETHPYKDDKDPNKEARY</sequence>
<dbReference type="EMBL" id="FUYC01000013">
    <property type="protein sequence ID" value="SKA91017.1"/>
    <property type="molecule type" value="Genomic_DNA"/>
</dbReference>
<dbReference type="STRING" id="1121449.SAMN02745704_02279"/>
<organism evidence="1 2">
    <name type="scientific">Paucidesulfovibrio gracilis DSM 16080</name>
    <dbReference type="NCBI Taxonomy" id="1121449"/>
    <lineage>
        <taxon>Bacteria</taxon>
        <taxon>Pseudomonadati</taxon>
        <taxon>Thermodesulfobacteriota</taxon>
        <taxon>Desulfovibrionia</taxon>
        <taxon>Desulfovibrionales</taxon>
        <taxon>Desulfovibrionaceae</taxon>
        <taxon>Paucidesulfovibrio</taxon>
    </lineage>
</organism>